<reference evidence="2 3" key="1">
    <citation type="journal article" date="2016" name="Front. Microbiol.">
        <title>Comparative Genomics Analysis of Streptomyces Species Reveals Their Adaptation to the Marine Environment and Their Diversity at the Genomic Level.</title>
        <authorList>
            <person name="Tian X."/>
            <person name="Zhang Z."/>
            <person name="Yang T."/>
            <person name="Chen M."/>
            <person name="Li J."/>
            <person name="Chen F."/>
            <person name="Yang J."/>
            <person name="Li W."/>
            <person name="Zhang B."/>
            <person name="Zhang Z."/>
            <person name="Wu J."/>
            <person name="Zhang C."/>
            <person name="Long L."/>
            <person name="Xiao J."/>
        </authorList>
    </citation>
    <scope>NUCLEOTIDE SEQUENCE [LARGE SCALE GENOMIC DNA]</scope>
    <source>
        <strain evidence="2 3">SCSIO 10429</strain>
    </source>
</reference>
<keyword evidence="1" id="KW-0812">Transmembrane</keyword>
<comment type="caution">
    <text evidence="2">The sequence shown here is derived from an EMBL/GenBank/DDBJ whole genome shotgun (WGS) entry which is preliminary data.</text>
</comment>
<protein>
    <submittedName>
        <fullName evidence="2">Uncharacterized protein</fullName>
    </submittedName>
</protein>
<proteinExistence type="predicted"/>
<sequence>MTTAEQADRLEDAMHDLLLIALYAALGAVAVGLAGLLALHALRRRSVAVSLAVLTAVAVGSVLAGTLSVAWAMLLNRHDLGVVTTVCAMAGVTATATALFLGRWVIGGHRALEQAARALGGVGATVGVDGGSGARPAGGHGPG</sequence>
<organism evidence="2 3">
    <name type="scientific">Streptomyces nanshensis</name>
    <dbReference type="NCBI Taxonomy" id="518642"/>
    <lineage>
        <taxon>Bacteria</taxon>
        <taxon>Bacillati</taxon>
        <taxon>Actinomycetota</taxon>
        <taxon>Actinomycetes</taxon>
        <taxon>Kitasatosporales</taxon>
        <taxon>Streptomycetaceae</taxon>
        <taxon>Streptomyces</taxon>
    </lineage>
</organism>
<evidence type="ECO:0000256" key="1">
    <source>
        <dbReference type="SAM" id="Phobius"/>
    </source>
</evidence>
<gene>
    <name evidence="2" type="ORF">AN218_06925</name>
</gene>
<keyword evidence="3" id="KW-1185">Reference proteome</keyword>
<dbReference type="AlphaFoldDB" id="A0A1E7L9B2"/>
<dbReference type="Proteomes" id="UP000176005">
    <property type="component" value="Unassembled WGS sequence"/>
</dbReference>
<evidence type="ECO:0000313" key="3">
    <source>
        <dbReference type="Proteomes" id="UP000176005"/>
    </source>
</evidence>
<evidence type="ECO:0000313" key="2">
    <source>
        <dbReference type="EMBL" id="OEV12738.1"/>
    </source>
</evidence>
<accession>A0A1E7L9B2</accession>
<name>A0A1E7L9B2_9ACTN</name>
<feature type="transmembrane region" description="Helical" evidence="1">
    <location>
        <begin position="51"/>
        <end position="74"/>
    </location>
</feature>
<keyword evidence="1" id="KW-1133">Transmembrane helix</keyword>
<feature type="transmembrane region" description="Helical" evidence="1">
    <location>
        <begin position="20"/>
        <end position="39"/>
    </location>
</feature>
<feature type="non-terminal residue" evidence="2">
    <location>
        <position position="143"/>
    </location>
</feature>
<dbReference type="EMBL" id="LJGW01000118">
    <property type="protein sequence ID" value="OEV12738.1"/>
    <property type="molecule type" value="Genomic_DNA"/>
</dbReference>
<feature type="transmembrane region" description="Helical" evidence="1">
    <location>
        <begin position="80"/>
        <end position="101"/>
    </location>
</feature>
<keyword evidence="1" id="KW-0472">Membrane</keyword>